<keyword evidence="2" id="KW-0349">Heme</keyword>
<reference evidence="7" key="1">
    <citation type="submission" date="2018-05" db="EMBL/GenBank/DDBJ databases">
        <authorList>
            <person name="Lanie J.A."/>
            <person name="Ng W.-L."/>
            <person name="Kazmierczak K.M."/>
            <person name="Andrzejewski T.M."/>
            <person name="Davidsen T.M."/>
            <person name="Wayne K.J."/>
            <person name="Tettelin H."/>
            <person name="Glass J.I."/>
            <person name="Rusch D."/>
            <person name="Podicherti R."/>
            <person name="Tsui H.-C.T."/>
            <person name="Winkler M.E."/>
        </authorList>
    </citation>
    <scope>NUCLEOTIDE SEQUENCE</scope>
</reference>
<dbReference type="PROSITE" id="PS51257">
    <property type="entry name" value="PROKAR_LIPOPROTEIN"/>
    <property type="match status" value="1"/>
</dbReference>
<evidence type="ECO:0000259" key="6">
    <source>
        <dbReference type="PROSITE" id="PS51007"/>
    </source>
</evidence>
<dbReference type="AlphaFoldDB" id="A0A383BEE1"/>
<dbReference type="SUPFAM" id="SSF46626">
    <property type="entry name" value="Cytochrome c"/>
    <property type="match status" value="1"/>
</dbReference>
<dbReference type="GO" id="GO:0046872">
    <property type="term" value="F:metal ion binding"/>
    <property type="evidence" value="ECO:0007669"/>
    <property type="project" value="UniProtKB-KW"/>
</dbReference>
<feature type="domain" description="Cytochrome c" evidence="6">
    <location>
        <begin position="51"/>
        <end position="158"/>
    </location>
</feature>
<proteinExistence type="predicted"/>
<dbReference type="PANTHER" id="PTHR30600:SF14">
    <property type="entry name" value="CYTOCHROME C PEROXIDASE"/>
    <property type="match status" value="1"/>
</dbReference>
<sequence>MLRFLAILSLLSASLGFIACSDEGSSVQYEWDLPEHFPQPNVPDDNPMSVEKAELGRHLFYDTRLSVNGEMSCGTCHQQSLAFTDGLANAEGTTGEIHPRSTMSLTNVAYNSRLTWANPLIDRLSPQALGPLFGDAPIEMGLNDGNKDDVLASLEQDTRYRELFARAYPDEAAPFTFTHITRAIASFQRTL</sequence>
<dbReference type="InterPro" id="IPR009056">
    <property type="entry name" value="Cyt_c-like_dom"/>
</dbReference>
<dbReference type="PROSITE" id="PS51007">
    <property type="entry name" value="CYTC"/>
    <property type="match status" value="1"/>
</dbReference>
<evidence type="ECO:0000256" key="2">
    <source>
        <dbReference type="ARBA" id="ARBA00022617"/>
    </source>
</evidence>
<protein>
    <recommendedName>
        <fullName evidence="6">Cytochrome c domain-containing protein</fullName>
    </recommendedName>
</protein>
<evidence type="ECO:0000313" key="7">
    <source>
        <dbReference type="EMBL" id="SVE18160.1"/>
    </source>
</evidence>
<evidence type="ECO:0000256" key="4">
    <source>
        <dbReference type="ARBA" id="ARBA00023002"/>
    </source>
</evidence>
<accession>A0A383BEE1</accession>
<keyword evidence="4" id="KW-0560">Oxidoreductase</keyword>
<organism evidence="7">
    <name type="scientific">marine metagenome</name>
    <dbReference type="NCBI Taxonomy" id="408172"/>
    <lineage>
        <taxon>unclassified sequences</taxon>
        <taxon>metagenomes</taxon>
        <taxon>ecological metagenomes</taxon>
    </lineage>
</organism>
<dbReference type="InterPro" id="IPR036909">
    <property type="entry name" value="Cyt_c-like_dom_sf"/>
</dbReference>
<evidence type="ECO:0000256" key="1">
    <source>
        <dbReference type="ARBA" id="ARBA00004196"/>
    </source>
</evidence>
<dbReference type="PANTHER" id="PTHR30600">
    <property type="entry name" value="CYTOCHROME C PEROXIDASE-RELATED"/>
    <property type="match status" value="1"/>
</dbReference>
<dbReference type="Pfam" id="PF03150">
    <property type="entry name" value="CCP_MauG"/>
    <property type="match status" value="1"/>
</dbReference>
<dbReference type="InterPro" id="IPR051395">
    <property type="entry name" value="Cytochrome_c_Peroxidase/MauG"/>
</dbReference>
<dbReference type="GO" id="GO:0004130">
    <property type="term" value="F:cytochrome-c peroxidase activity"/>
    <property type="evidence" value="ECO:0007669"/>
    <property type="project" value="TreeGrafter"/>
</dbReference>
<gene>
    <name evidence="7" type="ORF">METZ01_LOCUS471014</name>
</gene>
<dbReference type="GO" id="GO:0009055">
    <property type="term" value="F:electron transfer activity"/>
    <property type="evidence" value="ECO:0007669"/>
    <property type="project" value="InterPro"/>
</dbReference>
<dbReference type="EMBL" id="UINC01199638">
    <property type="protein sequence ID" value="SVE18160.1"/>
    <property type="molecule type" value="Genomic_DNA"/>
</dbReference>
<evidence type="ECO:0000256" key="5">
    <source>
        <dbReference type="ARBA" id="ARBA00023004"/>
    </source>
</evidence>
<name>A0A383BEE1_9ZZZZ</name>
<evidence type="ECO:0000256" key="3">
    <source>
        <dbReference type="ARBA" id="ARBA00022723"/>
    </source>
</evidence>
<dbReference type="GO" id="GO:0030313">
    <property type="term" value="C:cell envelope"/>
    <property type="evidence" value="ECO:0007669"/>
    <property type="project" value="UniProtKB-SubCell"/>
</dbReference>
<keyword evidence="3" id="KW-0479">Metal-binding</keyword>
<comment type="subcellular location">
    <subcellularLocation>
        <location evidence="1">Cell envelope</location>
    </subcellularLocation>
</comment>
<keyword evidence="5" id="KW-0408">Iron</keyword>
<dbReference type="InterPro" id="IPR004852">
    <property type="entry name" value="Di-haem_cyt_c_peroxidsae"/>
</dbReference>
<feature type="non-terminal residue" evidence="7">
    <location>
        <position position="191"/>
    </location>
</feature>
<dbReference type="GO" id="GO:0020037">
    <property type="term" value="F:heme binding"/>
    <property type="evidence" value="ECO:0007669"/>
    <property type="project" value="InterPro"/>
</dbReference>
<dbReference type="Gene3D" id="1.10.760.10">
    <property type="entry name" value="Cytochrome c-like domain"/>
    <property type="match status" value="1"/>
</dbReference>